<dbReference type="OrthoDB" id="7340239at2"/>
<keyword evidence="4" id="KW-1185">Reference proteome</keyword>
<dbReference type="InterPro" id="IPR009739">
    <property type="entry name" value="LprI-like_N"/>
</dbReference>
<organism evidence="3 4">
    <name type="scientific">Roseivivax sediminis</name>
    <dbReference type="NCBI Taxonomy" id="936889"/>
    <lineage>
        <taxon>Bacteria</taxon>
        <taxon>Pseudomonadati</taxon>
        <taxon>Pseudomonadota</taxon>
        <taxon>Alphaproteobacteria</taxon>
        <taxon>Rhodobacterales</taxon>
        <taxon>Roseobacteraceae</taxon>
        <taxon>Roseivivax</taxon>
    </lineage>
</organism>
<dbReference type="AlphaFoldDB" id="A0A1I1W5N7"/>
<feature type="domain" description="Lysozyme inhibitor LprI-like N-terminal" evidence="2">
    <location>
        <begin position="27"/>
        <end position="126"/>
    </location>
</feature>
<feature type="signal peptide" evidence="1">
    <location>
        <begin position="1"/>
        <end position="21"/>
    </location>
</feature>
<dbReference type="EMBL" id="FOMS01000004">
    <property type="protein sequence ID" value="SFD90319.1"/>
    <property type="molecule type" value="Genomic_DNA"/>
</dbReference>
<reference evidence="3 4" key="1">
    <citation type="submission" date="2016-10" db="EMBL/GenBank/DDBJ databases">
        <authorList>
            <person name="Varghese N."/>
            <person name="Submissions S."/>
        </authorList>
    </citation>
    <scope>NUCLEOTIDE SEQUENCE [LARGE SCALE GENOMIC DNA]</scope>
    <source>
        <strain evidence="4">YIM D21,KCTC 23444,ACCC 10710</strain>
    </source>
</reference>
<feature type="chain" id="PRO_5009301951" evidence="1">
    <location>
        <begin position="22"/>
        <end position="133"/>
    </location>
</feature>
<sequence length="133" mass="14368">MRHLQAAAIGLAALTAGPLTAQDLDCSDPVTQVEMTGCASLDYDAADAALNDAYGRAVSRARSMDTGLDADDVPSETVLREAQRAWIPFRDRACEAESLVYRGGSAQNMVFYMCLTRLTEARTEDLHAFGEGY</sequence>
<evidence type="ECO:0000313" key="4">
    <source>
        <dbReference type="Proteomes" id="UP000325289"/>
    </source>
</evidence>
<evidence type="ECO:0000256" key="1">
    <source>
        <dbReference type="SAM" id="SignalP"/>
    </source>
</evidence>
<protein>
    <submittedName>
        <fullName evidence="3">Uncharacterized conserved protein YecT, DUF1311 family</fullName>
    </submittedName>
</protein>
<dbReference type="Proteomes" id="UP000325289">
    <property type="component" value="Unassembled WGS sequence"/>
</dbReference>
<name>A0A1I1W5N7_9RHOB</name>
<dbReference type="RefSeq" id="WP_149755389.1">
    <property type="nucleotide sequence ID" value="NZ_FOMS01000004.1"/>
</dbReference>
<keyword evidence="1" id="KW-0732">Signal</keyword>
<proteinExistence type="predicted"/>
<dbReference type="Pfam" id="PF07007">
    <property type="entry name" value="LprI"/>
    <property type="match status" value="1"/>
</dbReference>
<gene>
    <name evidence="3" type="ORF">SAMN04515678_104142</name>
</gene>
<evidence type="ECO:0000259" key="2">
    <source>
        <dbReference type="Pfam" id="PF07007"/>
    </source>
</evidence>
<accession>A0A1I1W5N7</accession>
<evidence type="ECO:0000313" key="3">
    <source>
        <dbReference type="EMBL" id="SFD90319.1"/>
    </source>
</evidence>
<dbReference type="Gene3D" id="1.20.1270.180">
    <property type="match status" value="1"/>
</dbReference>